<evidence type="ECO:0000313" key="3">
    <source>
        <dbReference type="Proteomes" id="UP001165289"/>
    </source>
</evidence>
<keyword evidence="3" id="KW-1185">Reference proteome</keyword>
<accession>A0AAV7KGA8</accession>
<organism evidence="2 3">
    <name type="scientific">Oopsacas minuta</name>
    <dbReference type="NCBI Taxonomy" id="111878"/>
    <lineage>
        <taxon>Eukaryota</taxon>
        <taxon>Metazoa</taxon>
        <taxon>Porifera</taxon>
        <taxon>Hexactinellida</taxon>
        <taxon>Hexasterophora</taxon>
        <taxon>Lyssacinosida</taxon>
        <taxon>Leucopsacidae</taxon>
        <taxon>Oopsacas</taxon>
    </lineage>
</organism>
<dbReference type="EMBL" id="JAKMXF010000033">
    <property type="protein sequence ID" value="KAI6660377.1"/>
    <property type="molecule type" value="Genomic_DNA"/>
</dbReference>
<feature type="region of interest" description="Disordered" evidence="1">
    <location>
        <begin position="52"/>
        <end position="118"/>
    </location>
</feature>
<feature type="compositionally biased region" description="Polar residues" evidence="1">
    <location>
        <begin position="63"/>
        <end position="77"/>
    </location>
</feature>
<sequence>MDQNIMGIAYHTPYSYQSRQYATGIHAYNNEQTGHYNLNQRDRAATDYAEQGLPGDRLMNGAFDNSSTIPEEISSSYPPELRTGHTEIRTTQPDMRSPPLIMPPPPVGYGGNRDKKKGGRFFRRLIRPFRNLIKRPQPSEKFVATSQG</sequence>
<gene>
    <name evidence="2" type="ORF">LOD99_13963</name>
</gene>
<evidence type="ECO:0000313" key="2">
    <source>
        <dbReference type="EMBL" id="KAI6660377.1"/>
    </source>
</evidence>
<proteinExistence type="predicted"/>
<name>A0AAV7KGA8_9METZ</name>
<reference evidence="2 3" key="1">
    <citation type="journal article" date="2023" name="BMC Biol.">
        <title>The compact genome of the sponge Oopsacas minuta (Hexactinellida) is lacking key metazoan core genes.</title>
        <authorList>
            <person name="Santini S."/>
            <person name="Schenkelaars Q."/>
            <person name="Jourda C."/>
            <person name="Duchesne M."/>
            <person name="Belahbib H."/>
            <person name="Rocher C."/>
            <person name="Selva M."/>
            <person name="Riesgo A."/>
            <person name="Vervoort M."/>
            <person name="Leys S.P."/>
            <person name="Kodjabachian L."/>
            <person name="Le Bivic A."/>
            <person name="Borchiellini C."/>
            <person name="Claverie J.M."/>
            <person name="Renard E."/>
        </authorList>
    </citation>
    <scope>NUCLEOTIDE SEQUENCE [LARGE SCALE GENOMIC DNA]</scope>
    <source>
        <strain evidence="2">SPO-2</strain>
    </source>
</reference>
<dbReference type="AlphaFoldDB" id="A0AAV7KGA8"/>
<dbReference type="Proteomes" id="UP001165289">
    <property type="component" value="Unassembled WGS sequence"/>
</dbReference>
<protein>
    <submittedName>
        <fullName evidence="2">Uncharacterized protein</fullName>
    </submittedName>
</protein>
<evidence type="ECO:0000256" key="1">
    <source>
        <dbReference type="SAM" id="MobiDB-lite"/>
    </source>
</evidence>
<comment type="caution">
    <text evidence="2">The sequence shown here is derived from an EMBL/GenBank/DDBJ whole genome shotgun (WGS) entry which is preliminary data.</text>
</comment>